<reference evidence="1 2" key="2">
    <citation type="submission" date="2018-11" db="EMBL/GenBank/DDBJ databases">
        <authorList>
            <consortium name="Pathogen Informatics"/>
        </authorList>
    </citation>
    <scope>NUCLEOTIDE SEQUENCE [LARGE SCALE GENOMIC DNA]</scope>
    <source>
        <strain evidence="1 2">Costa Rica</strain>
    </source>
</reference>
<protein>
    <submittedName>
        <fullName evidence="1 3">Uncharacterized protein</fullName>
    </submittedName>
</protein>
<keyword evidence="2" id="KW-1185">Reference proteome</keyword>
<accession>A0A0R3PRH1</accession>
<reference evidence="3" key="1">
    <citation type="submission" date="2017-02" db="UniProtKB">
        <authorList>
            <consortium name="WormBaseParasite"/>
        </authorList>
    </citation>
    <scope>IDENTIFICATION</scope>
</reference>
<name>A0A0R3PRH1_ANGCS</name>
<dbReference type="Proteomes" id="UP000267027">
    <property type="component" value="Unassembled WGS sequence"/>
</dbReference>
<dbReference type="EMBL" id="UYYA01004115">
    <property type="protein sequence ID" value="VDM59687.1"/>
    <property type="molecule type" value="Genomic_DNA"/>
</dbReference>
<evidence type="ECO:0000313" key="3">
    <source>
        <dbReference type="WBParaSite" id="ACOC_0000810101-mRNA-1"/>
    </source>
</evidence>
<proteinExistence type="predicted"/>
<gene>
    <name evidence="1" type="ORF">ACOC_LOCUS8102</name>
</gene>
<sequence length="206" mass="23466">MYKNESWSVITCNCFRHFSFSKRRRNVKNAMVVRETISRCLNLVAIVIHINFQVKLNIVNVLDDVDIPPGRSRIVRVQCSLQPSVFGFDKYYTLKNRMLYTGGATLLSKALAFSARLLYREQNLRDVKMRNHKLMPTPRRDRLQVSGTLCMQWGTNALLSFPGSSASTTTPRRSFVSPVSQLVLSIFCHQQSPVSGIDLGGPNRQR</sequence>
<dbReference type="STRING" id="334426.A0A0R3PRH1"/>
<organism evidence="3">
    <name type="scientific">Angiostrongylus costaricensis</name>
    <name type="common">Nematode worm</name>
    <dbReference type="NCBI Taxonomy" id="334426"/>
    <lineage>
        <taxon>Eukaryota</taxon>
        <taxon>Metazoa</taxon>
        <taxon>Ecdysozoa</taxon>
        <taxon>Nematoda</taxon>
        <taxon>Chromadorea</taxon>
        <taxon>Rhabditida</taxon>
        <taxon>Rhabditina</taxon>
        <taxon>Rhabditomorpha</taxon>
        <taxon>Strongyloidea</taxon>
        <taxon>Metastrongylidae</taxon>
        <taxon>Angiostrongylus</taxon>
    </lineage>
</organism>
<evidence type="ECO:0000313" key="2">
    <source>
        <dbReference type="Proteomes" id="UP000267027"/>
    </source>
</evidence>
<evidence type="ECO:0000313" key="1">
    <source>
        <dbReference type="EMBL" id="VDM59687.1"/>
    </source>
</evidence>
<dbReference type="OrthoDB" id="10256829at2759"/>
<dbReference type="AlphaFoldDB" id="A0A0R3PRH1"/>
<dbReference type="WBParaSite" id="ACOC_0000810101-mRNA-1">
    <property type="protein sequence ID" value="ACOC_0000810101-mRNA-1"/>
    <property type="gene ID" value="ACOC_0000810101"/>
</dbReference>